<dbReference type="EMBL" id="AMFJ01000275">
    <property type="protein sequence ID" value="EKE28865.1"/>
    <property type="molecule type" value="Genomic_DNA"/>
</dbReference>
<proteinExistence type="predicted"/>
<comment type="caution">
    <text evidence="1">The sequence shown here is derived from an EMBL/GenBank/DDBJ whole genome shotgun (WGS) entry which is preliminary data.</text>
</comment>
<evidence type="ECO:0000313" key="1">
    <source>
        <dbReference type="EMBL" id="EKE28865.1"/>
    </source>
</evidence>
<name>K2GZC8_9BACT</name>
<reference evidence="1" key="1">
    <citation type="journal article" date="2012" name="Science">
        <title>Fermentation, hydrogen, and sulfur metabolism in multiple uncultivated bacterial phyla.</title>
        <authorList>
            <person name="Wrighton K.C."/>
            <person name="Thomas B.C."/>
            <person name="Sharon I."/>
            <person name="Miller C.S."/>
            <person name="Castelle C.J."/>
            <person name="VerBerkmoes N.C."/>
            <person name="Wilkins M.J."/>
            <person name="Hettich R.L."/>
            <person name="Lipton M.S."/>
            <person name="Williams K.H."/>
            <person name="Long P.E."/>
            <person name="Banfield J.F."/>
        </authorList>
    </citation>
    <scope>NUCLEOTIDE SEQUENCE [LARGE SCALE GENOMIC DNA]</scope>
</reference>
<dbReference type="AlphaFoldDB" id="K2GZC8"/>
<gene>
    <name evidence="1" type="ORF">ACD_3C00001G0006</name>
</gene>
<sequence>MTLIPEIRHVPDFNELTEYWPTAEDSLHNLHGSMNMVYYGETRFAWVTPTDLMISVAMKMEYYMREWVSLSLHNDTKMAESIFFVLLRDRWLAQAEEKKKEYYWTWRMSQMITKLNVIQTLLEPEILEHRTT</sequence>
<protein>
    <submittedName>
        <fullName evidence="1">Uncharacterized protein</fullName>
    </submittedName>
</protein>
<organism evidence="1">
    <name type="scientific">uncultured bacterium</name>
    <name type="common">gcode 4</name>
    <dbReference type="NCBI Taxonomy" id="1234023"/>
    <lineage>
        <taxon>Bacteria</taxon>
        <taxon>environmental samples</taxon>
    </lineage>
</organism>
<accession>K2GZC8</accession>